<feature type="transmembrane region" description="Helical" evidence="1">
    <location>
        <begin position="7"/>
        <end position="29"/>
    </location>
</feature>
<keyword evidence="1" id="KW-0812">Transmembrane</keyword>
<proteinExistence type="predicted"/>
<evidence type="ECO:0000313" key="2">
    <source>
        <dbReference type="EMBL" id="WNL48710.1"/>
    </source>
</evidence>
<feature type="transmembrane region" description="Helical" evidence="1">
    <location>
        <begin position="35"/>
        <end position="54"/>
    </location>
</feature>
<organism evidence="2">
    <name type="scientific">Caudovirus D_HF5_2C</name>
    <dbReference type="NCBI Taxonomy" id="3071196"/>
    <lineage>
        <taxon>Viruses</taxon>
        <taxon>Duplodnaviria</taxon>
        <taxon>Heunggongvirae</taxon>
        <taxon>Uroviricota</taxon>
        <taxon>Caudoviricetes</taxon>
    </lineage>
</organism>
<keyword evidence="1" id="KW-0472">Membrane</keyword>
<protein>
    <submittedName>
        <fullName evidence="2">Uncharacterized protein</fullName>
    </submittedName>
</protein>
<keyword evidence="1" id="KW-1133">Transmembrane helix</keyword>
<evidence type="ECO:0000256" key="1">
    <source>
        <dbReference type="SAM" id="Phobius"/>
    </source>
</evidence>
<name>A0AA96ER88_9CAUD</name>
<accession>A0AA96ER88</accession>
<dbReference type="EMBL" id="OR148986">
    <property type="protein sequence ID" value="WNL48710.1"/>
    <property type="molecule type" value="Genomic_DNA"/>
</dbReference>
<reference evidence="2" key="1">
    <citation type="submission" date="2023-06" db="EMBL/GenBank/DDBJ databases">
        <title>Characterization of diverse anelloviruses, cressdnaviruses, and phages in the human oral virome in North Carolina.</title>
        <authorList>
            <person name="Paietta E.N."/>
            <person name="Kraberger S."/>
            <person name="Custer J.M."/>
            <person name="Vargas K.L."/>
            <person name="Epsy C."/>
            <person name="Ehmke E."/>
            <person name="Yoder A.D."/>
            <person name="Varsani A."/>
        </authorList>
    </citation>
    <scope>NUCLEOTIDE SEQUENCE</scope>
    <source>
        <strain evidence="2">D_HF5_2C</strain>
    </source>
</reference>
<sequence length="64" mass="6992">MKTLIGFVLMLLSGGLIYAMCYTAMVFFFGLDVRVSGFLTGGIVGIAHYVWGYTTGENKKTSDE</sequence>